<dbReference type="Gene3D" id="3.90.76.10">
    <property type="entry name" value="Dipeptide-binding Protein, Domain 1"/>
    <property type="match status" value="1"/>
</dbReference>
<dbReference type="InterPro" id="IPR039424">
    <property type="entry name" value="SBP_5"/>
</dbReference>
<protein>
    <submittedName>
        <fullName evidence="6">Glutathione-binding protein gsiB</fullName>
    </submittedName>
</protein>
<accession>A0A380C9D0</accession>
<dbReference type="CDD" id="cd08499">
    <property type="entry name" value="PBP2_Ylib_like"/>
    <property type="match status" value="1"/>
</dbReference>
<evidence type="ECO:0000313" key="7">
    <source>
        <dbReference type="Proteomes" id="UP000254519"/>
    </source>
</evidence>
<name>A0A380C9D0_SPOPA</name>
<dbReference type="Gene3D" id="3.40.190.10">
    <property type="entry name" value="Periplasmic binding protein-like II"/>
    <property type="match status" value="1"/>
</dbReference>
<dbReference type="PANTHER" id="PTHR30290">
    <property type="entry name" value="PERIPLASMIC BINDING COMPONENT OF ABC TRANSPORTER"/>
    <property type="match status" value="1"/>
</dbReference>
<dbReference type="EMBL" id="UGYZ01000002">
    <property type="protein sequence ID" value="SUJ15586.1"/>
    <property type="molecule type" value="Genomic_DNA"/>
</dbReference>
<dbReference type="PROSITE" id="PS51257">
    <property type="entry name" value="PROKAR_LIPOPROTEIN"/>
    <property type="match status" value="1"/>
</dbReference>
<dbReference type="GO" id="GO:1904680">
    <property type="term" value="F:peptide transmembrane transporter activity"/>
    <property type="evidence" value="ECO:0007669"/>
    <property type="project" value="TreeGrafter"/>
</dbReference>
<dbReference type="Pfam" id="PF00496">
    <property type="entry name" value="SBP_bac_5"/>
    <property type="match status" value="1"/>
</dbReference>
<organism evidence="6 7">
    <name type="scientific">Sporosarcina pasteurii</name>
    <name type="common">Bacillus pasteurii</name>
    <dbReference type="NCBI Taxonomy" id="1474"/>
    <lineage>
        <taxon>Bacteria</taxon>
        <taxon>Bacillati</taxon>
        <taxon>Bacillota</taxon>
        <taxon>Bacilli</taxon>
        <taxon>Bacillales</taxon>
        <taxon>Caryophanaceae</taxon>
        <taxon>Sporosarcina</taxon>
    </lineage>
</organism>
<dbReference type="GO" id="GO:0015833">
    <property type="term" value="P:peptide transport"/>
    <property type="evidence" value="ECO:0007669"/>
    <property type="project" value="TreeGrafter"/>
</dbReference>
<evidence type="ECO:0000256" key="2">
    <source>
        <dbReference type="ARBA" id="ARBA00022448"/>
    </source>
</evidence>
<keyword evidence="3 4" id="KW-0732">Signal</keyword>
<dbReference type="OrthoDB" id="9796817at2"/>
<proteinExistence type="inferred from homology"/>
<dbReference type="Proteomes" id="UP000254519">
    <property type="component" value="Unassembled WGS sequence"/>
</dbReference>
<dbReference type="RefSeq" id="WP_115362821.1">
    <property type="nucleotide sequence ID" value="NZ_CP038012.1"/>
</dbReference>
<sequence>MKNSKKWLSVLILSFTMILAACAGGGSEAENDQPGDGKIEKDLVVAVHSDASTLDPAGSNDVPSHNIQQPIFEGLIKRDSENKLIPGLAKEWKVIDDLTYEFILQEGVSFHDGEAFNAEAVKINVERLLDPEVASSKYDYFEMISEVEVVDEYIVRIKTEYPFSPILAHLSHSGAAIISPKAIEADYEAIKNGQKPGTAISENPVGTGHFKFDSWTPGEEVKLVKNENYWGEEALVDTVTFKIIPESGTRNADLERGFVHIVDPVQPSEVPQLNDSDYATVVQTPSTGLSFIGFNMSKAPFDDVLVRKAVSMIINKQEIINGVYDGYGIAAEGPLAPGVFGYSEDIKGIDQNIEEAKKLMKEAGYADGFKATLWTNDNPQRIDTAIILQNTLKEINVELTIEQMEFGTYIEKLKSGDHDMYMLGWTNPLADADNGLYSLFHSSTEGIPPNAMWYGSSVVDDLLDKGRAATDEEERLKLYKQAQEEIIADAPMLFLDYREYLTGVSNKIKGFSINSGGIYHLEKVQFVE</sequence>
<comment type="similarity">
    <text evidence="1">Belongs to the bacterial solute-binding protein 5 family.</text>
</comment>
<gene>
    <name evidence="6" type="primary">gsiB_4</name>
    <name evidence="6" type="ORF">NCTC4822_02632</name>
</gene>
<dbReference type="PANTHER" id="PTHR30290:SF9">
    <property type="entry name" value="OLIGOPEPTIDE-BINDING PROTEIN APPA"/>
    <property type="match status" value="1"/>
</dbReference>
<evidence type="ECO:0000256" key="4">
    <source>
        <dbReference type="SAM" id="SignalP"/>
    </source>
</evidence>
<evidence type="ECO:0000256" key="3">
    <source>
        <dbReference type="ARBA" id="ARBA00022729"/>
    </source>
</evidence>
<dbReference type="GO" id="GO:0043190">
    <property type="term" value="C:ATP-binding cassette (ABC) transporter complex"/>
    <property type="evidence" value="ECO:0007669"/>
    <property type="project" value="InterPro"/>
</dbReference>
<keyword evidence="2" id="KW-0813">Transport</keyword>
<dbReference type="InterPro" id="IPR000914">
    <property type="entry name" value="SBP_5_dom"/>
</dbReference>
<reference evidence="6 7" key="1">
    <citation type="submission" date="2018-06" db="EMBL/GenBank/DDBJ databases">
        <authorList>
            <consortium name="Pathogen Informatics"/>
            <person name="Doyle S."/>
        </authorList>
    </citation>
    <scope>NUCLEOTIDE SEQUENCE [LARGE SCALE GENOMIC DNA]</scope>
    <source>
        <strain evidence="7">ATCC 11859 / DSM 33 / NCIB 8841 / NCTC 4822</strain>
    </source>
</reference>
<dbReference type="InterPro" id="IPR030678">
    <property type="entry name" value="Peptide/Ni-bd"/>
</dbReference>
<dbReference type="Gene3D" id="3.10.105.10">
    <property type="entry name" value="Dipeptide-binding Protein, Domain 3"/>
    <property type="match status" value="1"/>
</dbReference>
<dbReference type="AlphaFoldDB" id="A0A380C9D0"/>
<feature type="chain" id="PRO_5038684196" evidence="4">
    <location>
        <begin position="24"/>
        <end position="528"/>
    </location>
</feature>
<dbReference type="PIRSF" id="PIRSF002741">
    <property type="entry name" value="MppA"/>
    <property type="match status" value="1"/>
</dbReference>
<feature type="signal peptide" evidence="4">
    <location>
        <begin position="1"/>
        <end position="23"/>
    </location>
</feature>
<dbReference type="GO" id="GO:0042597">
    <property type="term" value="C:periplasmic space"/>
    <property type="evidence" value="ECO:0007669"/>
    <property type="project" value="UniProtKB-ARBA"/>
</dbReference>
<feature type="domain" description="Solute-binding protein family 5" evidence="5">
    <location>
        <begin position="83"/>
        <end position="444"/>
    </location>
</feature>
<evidence type="ECO:0000259" key="5">
    <source>
        <dbReference type="Pfam" id="PF00496"/>
    </source>
</evidence>
<evidence type="ECO:0000313" key="6">
    <source>
        <dbReference type="EMBL" id="SUJ15586.1"/>
    </source>
</evidence>
<dbReference type="SUPFAM" id="SSF53850">
    <property type="entry name" value="Periplasmic binding protein-like II"/>
    <property type="match status" value="1"/>
</dbReference>
<keyword evidence="7" id="KW-1185">Reference proteome</keyword>
<evidence type="ECO:0000256" key="1">
    <source>
        <dbReference type="ARBA" id="ARBA00005695"/>
    </source>
</evidence>